<feature type="transmembrane region" description="Helical" evidence="1">
    <location>
        <begin position="70"/>
        <end position="89"/>
    </location>
</feature>
<evidence type="ECO:0000313" key="2">
    <source>
        <dbReference type="EMBL" id="BAT25298.1"/>
    </source>
</evidence>
<dbReference type="EMBL" id="LC066369">
    <property type="protein sequence ID" value="BAT25298.1"/>
    <property type="molecule type" value="Genomic_DNA"/>
</dbReference>
<dbReference type="RefSeq" id="WP_060610368.1">
    <property type="nucleotide sequence ID" value="NZ_BBWQ01000025.1"/>
</dbReference>
<evidence type="ECO:0008006" key="3">
    <source>
        <dbReference type="Google" id="ProtNLM"/>
    </source>
</evidence>
<keyword evidence="1" id="KW-0472">Membrane</keyword>
<organism evidence="2">
    <name type="scientific">Aureimonas altamirensis</name>
    <dbReference type="NCBI Taxonomy" id="370622"/>
    <lineage>
        <taxon>Bacteria</taxon>
        <taxon>Pseudomonadati</taxon>
        <taxon>Pseudomonadota</taxon>
        <taxon>Alphaproteobacteria</taxon>
        <taxon>Hyphomicrobiales</taxon>
        <taxon>Aurantimonadaceae</taxon>
        <taxon>Aureimonas</taxon>
    </lineage>
</organism>
<accession>A0A0P0YV33</accession>
<reference evidence="2" key="1">
    <citation type="journal article" date="2015" name="Proc. Natl. Acad. Sci. U.S.A.">
        <title>Bacterial clade with the ribosomal RNA operon on a small plasmid rather than the chromosome.</title>
        <authorList>
            <person name="Anda M."/>
            <person name="Ohtsubo Y."/>
            <person name="Okubo T."/>
            <person name="Sugawara M."/>
            <person name="Nagata Y."/>
            <person name="Tsuda M."/>
            <person name="Minamisawa K."/>
            <person name="Mitsui H."/>
        </authorList>
    </citation>
    <scope>NUCLEOTIDE SEQUENCE</scope>
    <source>
        <strain evidence="2">DSM 21988</strain>
    </source>
</reference>
<name>A0A0P0YV33_9HYPH</name>
<sequence>MTRFVVMDPPSRRPAAETVFVRDRFSWLALLFPFVWLLWNRLWLATIGFVAASAAVAFAFRALGSGYTQFAILALCALVALEGPAWRLAKLRRLGYREAAILNADSLDDAERIYAEGAAKDAPARPMALTPAGRQAARAVRTLLDPIGG</sequence>
<evidence type="ECO:0000256" key="1">
    <source>
        <dbReference type="SAM" id="Phobius"/>
    </source>
</evidence>
<dbReference type="Pfam" id="PF10947">
    <property type="entry name" value="DUF2628"/>
    <property type="match status" value="1"/>
</dbReference>
<proteinExistence type="predicted"/>
<keyword evidence="1" id="KW-0812">Transmembrane</keyword>
<feature type="transmembrane region" description="Helical" evidence="1">
    <location>
        <begin position="20"/>
        <end position="39"/>
    </location>
</feature>
<keyword evidence="1" id="KW-1133">Transmembrane helix</keyword>
<dbReference type="InterPro" id="IPR024399">
    <property type="entry name" value="DUF2628"/>
</dbReference>
<protein>
    <recommendedName>
        <fullName evidence="3">DUF2628 domain-containing protein</fullName>
    </recommendedName>
</protein>
<dbReference type="AlphaFoldDB" id="A0A0P0YV33"/>